<organism evidence="3 4">
    <name type="scientific">Novipirellula herctigrandis</name>
    <dbReference type="NCBI Taxonomy" id="2527986"/>
    <lineage>
        <taxon>Bacteria</taxon>
        <taxon>Pseudomonadati</taxon>
        <taxon>Planctomycetota</taxon>
        <taxon>Planctomycetia</taxon>
        <taxon>Pirellulales</taxon>
        <taxon>Pirellulaceae</taxon>
        <taxon>Novipirellula</taxon>
    </lineage>
</organism>
<dbReference type="PANTHER" id="PTHR12147">
    <property type="entry name" value="METALLOPEPTIDASE M28 FAMILY MEMBER"/>
    <property type="match status" value="1"/>
</dbReference>
<dbReference type="OrthoDB" id="9762302at2"/>
<dbReference type="InterPro" id="IPR046450">
    <property type="entry name" value="PA_dom_sf"/>
</dbReference>
<dbReference type="Gene3D" id="2.30.42.10">
    <property type="match status" value="1"/>
</dbReference>
<dbReference type="InterPro" id="IPR001478">
    <property type="entry name" value="PDZ"/>
</dbReference>
<name>A0A5C5Z0U6_9BACT</name>
<dbReference type="InterPro" id="IPR007484">
    <property type="entry name" value="Peptidase_M28"/>
</dbReference>
<gene>
    <name evidence="3" type="primary">ywaD</name>
    <name evidence="3" type="ORF">CA13_23650</name>
</gene>
<keyword evidence="1" id="KW-0175">Coiled coil</keyword>
<dbReference type="EC" id="3.4.11.6" evidence="3"/>
<dbReference type="RefSeq" id="WP_146396260.1">
    <property type="nucleotide sequence ID" value="NZ_SJPJ01000001.1"/>
</dbReference>
<dbReference type="Pfam" id="PF13180">
    <property type="entry name" value="PDZ_2"/>
    <property type="match status" value="1"/>
</dbReference>
<dbReference type="GO" id="GO:0006508">
    <property type="term" value="P:proteolysis"/>
    <property type="evidence" value="ECO:0007669"/>
    <property type="project" value="InterPro"/>
</dbReference>
<dbReference type="SUPFAM" id="SSF50156">
    <property type="entry name" value="PDZ domain-like"/>
    <property type="match status" value="1"/>
</dbReference>
<keyword evidence="3" id="KW-0378">Hydrolase</keyword>
<dbReference type="GO" id="GO:0008235">
    <property type="term" value="F:metalloexopeptidase activity"/>
    <property type="evidence" value="ECO:0007669"/>
    <property type="project" value="InterPro"/>
</dbReference>
<protein>
    <submittedName>
        <fullName evidence="3">Aminopeptidase YwaD</fullName>
        <ecNumber evidence="3">3.4.11.6</ecNumber>
    </submittedName>
</protein>
<comment type="caution">
    <text evidence="3">The sequence shown here is derived from an EMBL/GenBank/DDBJ whole genome shotgun (WGS) entry which is preliminary data.</text>
</comment>
<dbReference type="AlphaFoldDB" id="A0A5C5Z0U6"/>
<accession>A0A5C5Z0U6</accession>
<evidence type="ECO:0000256" key="1">
    <source>
        <dbReference type="SAM" id="Coils"/>
    </source>
</evidence>
<dbReference type="PANTHER" id="PTHR12147:SF26">
    <property type="entry name" value="PEPTIDASE M28 DOMAIN-CONTAINING PROTEIN"/>
    <property type="match status" value="1"/>
</dbReference>
<dbReference type="Pfam" id="PF04389">
    <property type="entry name" value="Peptidase_M28"/>
    <property type="match status" value="1"/>
</dbReference>
<evidence type="ECO:0000313" key="4">
    <source>
        <dbReference type="Proteomes" id="UP000315010"/>
    </source>
</evidence>
<keyword evidence="4" id="KW-1185">Reference proteome</keyword>
<dbReference type="PROSITE" id="PS51257">
    <property type="entry name" value="PROKAR_LIPOPROTEIN"/>
    <property type="match status" value="1"/>
</dbReference>
<dbReference type="PROSITE" id="PS50106">
    <property type="entry name" value="PDZ"/>
    <property type="match status" value="1"/>
</dbReference>
<proteinExistence type="predicted"/>
<dbReference type="Gene3D" id="3.40.630.10">
    <property type="entry name" value="Zn peptidases"/>
    <property type="match status" value="1"/>
</dbReference>
<dbReference type="SMART" id="SM00228">
    <property type="entry name" value="PDZ"/>
    <property type="match status" value="1"/>
</dbReference>
<dbReference type="EMBL" id="SJPJ01000001">
    <property type="protein sequence ID" value="TWT80919.1"/>
    <property type="molecule type" value="Genomic_DNA"/>
</dbReference>
<evidence type="ECO:0000259" key="2">
    <source>
        <dbReference type="PROSITE" id="PS50106"/>
    </source>
</evidence>
<feature type="coiled-coil region" evidence="1">
    <location>
        <begin position="231"/>
        <end position="283"/>
    </location>
</feature>
<evidence type="ECO:0000313" key="3">
    <source>
        <dbReference type="EMBL" id="TWT80919.1"/>
    </source>
</evidence>
<keyword evidence="3" id="KW-0645">Protease</keyword>
<dbReference type="SUPFAM" id="SSF52025">
    <property type="entry name" value="PA domain"/>
    <property type="match status" value="1"/>
</dbReference>
<dbReference type="Proteomes" id="UP000315010">
    <property type="component" value="Unassembled WGS sequence"/>
</dbReference>
<sequence length="692" mass="75967">MRIGMTLLIVLIGGIGCFSVIQAERPLTIPPRIQWQIQQRADLEYLACEELRGRGVEDDTIHMAADYIAERFRDAGLRTELFAGKPFQELEIPVGARAGKQVNNYVRLRLASFSAPSKNTPTFDVTENLSAGMNPLAIGSLTGKVDGEIVFAGYGITAPKFGYDDYAHIDAAGKAVIVLRKEPGINDPDSPFDGRDTTQHAFFQSKVENAIRHGAAAVLMVNDPTSIAASLTMAEDQLQRERVRREAMLKQLASLPAEAINIRAQLRKRIEETASIREGLQKEWEQSKRGVLAVTEAGGSRFTVKTGMEAQETSIPVVSIARDTIDLLLTRSIRRSLVEIENSIDETHRPQSVALENVSLDLSVAIEPANAKTANVIGELPGRGPLAEQTVVIGAHYDHVGMGGYGSLAPGTVAIHNGADDNASGTVTMMAMAELLSRRMEKMASHRRVVLIAFTGEERGLFGSKYYVRHPRFPLASTVTMINLDMVGRLRDNELTIYGTGSGKGLSDIVDTLNTRYRFDLNKVDTGYGPSDHQSFYEAGIPVLFFFTGLHNDYHRPSDDFNKIDYGGLTRITDMVCDVAFQVATNPQRPIYTETENNVPIRRQLTAFLGVKLNDLSDQMVLSGVTAGGPAEKAGLKAGDRLEQFGEQPVRTKTEVIDFLRRQSPGDSLTIQITRENQSLHITVRLEARPDG</sequence>
<feature type="domain" description="PDZ" evidence="2">
    <location>
        <begin position="598"/>
        <end position="675"/>
    </location>
</feature>
<dbReference type="InterPro" id="IPR036034">
    <property type="entry name" value="PDZ_sf"/>
</dbReference>
<dbReference type="Gene3D" id="3.50.30.30">
    <property type="match status" value="1"/>
</dbReference>
<dbReference type="SUPFAM" id="SSF53187">
    <property type="entry name" value="Zn-dependent exopeptidases"/>
    <property type="match status" value="1"/>
</dbReference>
<dbReference type="GO" id="GO:0004177">
    <property type="term" value="F:aminopeptidase activity"/>
    <property type="evidence" value="ECO:0007669"/>
    <property type="project" value="UniProtKB-KW"/>
</dbReference>
<dbReference type="InterPro" id="IPR045175">
    <property type="entry name" value="M28_fam"/>
</dbReference>
<reference evidence="3 4" key="1">
    <citation type="submission" date="2019-02" db="EMBL/GenBank/DDBJ databases">
        <title>Deep-cultivation of Planctomycetes and their phenomic and genomic characterization uncovers novel biology.</title>
        <authorList>
            <person name="Wiegand S."/>
            <person name="Jogler M."/>
            <person name="Boedeker C."/>
            <person name="Pinto D."/>
            <person name="Vollmers J."/>
            <person name="Rivas-Marin E."/>
            <person name="Kohn T."/>
            <person name="Peeters S.H."/>
            <person name="Heuer A."/>
            <person name="Rast P."/>
            <person name="Oberbeckmann S."/>
            <person name="Bunk B."/>
            <person name="Jeske O."/>
            <person name="Meyerdierks A."/>
            <person name="Storesund J.E."/>
            <person name="Kallscheuer N."/>
            <person name="Luecker S."/>
            <person name="Lage O.M."/>
            <person name="Pohl T."/>
            <person name="Merkel B.J."/>
            <person name="Hornburger P."/>
            <person name="Mueller R.-W."/>
            <person name="Bruemmer F."/>
            <person name="Labrenz M."/>
            <person name="Spormann A.M."/>
            <person name="Op Den Camp H."/>
            <person name="Overmann J."/>
            <person name="Amann R."/>
            <person name="Jetten M.S.M."/>
            <person name="Mascher T."/>
            <person name="Medema M.H."/>
            <person name="Devos D.P."/>
            <person name="Kaster A.-K."/>
            <person name="Ovreas L."/>
            <person name="Rohde M."/>
            <person name="Galperin M.Y."/>
            <person name="Jogler C."/>
        </authorList>
    </citation>
    <scope>NUCLEOTIDE SEQUENCE [LARGE SCALE GENOMIC DNA]</scope>
    <source>
        <strain evidence="3 4">CA13</strain>
    </source>
</reference>
<keyword evidence="3" id="KW-0031">Aminopeptidase</keyword>